<dbReference type="PANTHER" id="PTHR18978:SF1">
    <property type="entry name" value="GRIP1-ASSOCIATED PROTEIN 1"/>
    <property type="match status" value="1"/>
</dbReference>
<dbReference type="GO" id="GO:0098998">
    <property type="term" value="C:extrinsic component of postsynaptic early endosome membrane"/>
    <property type="evidence" value="ECO:0007669"/>
    <property type="project" value="TreeGrafter"/>
</dbReference>
<dbReference type="GO" id="GO:0098837">
    <property type="term" value="C:postsynaptic recycling endosome"/>
    <property type="evidence" value="ECO:0007669"/>
    <property type="project" value="TreeGrafter"/>
</dbReference>
<evidence type="ECO:0000256" key="1">
    <source>
        <dbReference type="SAM" id="MobiDB-lite"/>
    </source>
</evidence>
<dbReference type="GO" id="GO:0098978">
    <property type="term" value="C:glutamatergic synapse"/>
    <property type="evidence" value="ECO:0007669"/>
    <property type="project" value="TreeGrafter"/>
</dbReference>
<protein>
    <submittedName>
        <fullName evidence="3">Cnn_1N domain-containing protein</fullName>
    </submittedName>
</protein>
<dbReference type="GO" id="GO:0098887">
    <property type="term" value="P:neurotransmitter receptor transport, endosome to postsynaptic membrane"/>
    <property type="evidence" value="ECO:0007669"/>
    <property type="project" value="TreeGrafter"/>
</dbReference>
<evidence type="ECO:0000313" key="3">
    <source>
        <dbReference type="WBParaSite" id="SMUV_0000749001-mRNA-1"/>
    </source>
</evidence>
<proteinExistence type="predicted"/>
<keyword evidence="2" id="KW-1185">Reference proteome</keyword>
<dbReference type="GO" id="GO:1905244">
    <property type="term" value="P:regulation of modification of synaptic structure"/>
    <property type="evidence" value="ECO:0007669"/>
    <property type="project" value="TreeGrafter"/>
</dbReference>
<reference evidence="3" key="1">
    <citation type="submission" date="2017-02" db="UniProtKB">
        <authorList>
            <consortium name="WormBaseParasite"/>
        </authorList>
    </citation>
    <scope>IDENTIFICATION</scope>
</reference>
<feature type="region of interest" description="Disordered" evidence="1">
    <location>
        <begin position="50"/>
        <end position="81"/>
    </location>
</feature>
<organism evidence="2 3">
    <name type="scientific">Syphacia muris</name>
    <dbReference type="NCBI Taxonomy" id="451379"/>
    <lineage>
        <taxon>Eukaryota</taxon>
        <taxon>Metazoa</taxon>
        <taxon>Ecdysozoa</taxon>
        <taxon>Nematoda</taxon>
        <taxon>Chromadorea</taxon>
        <taxon>Rhabditida</taxon>
        <taxon>Spirurina</taxon>
        <taxon>Oxyuridomorpha</taxon>
        <taxon>Oxyuroidea</taxon>
        <taxon>Oxyuridae</taxon>
        <taxon>Syphacia</taxon>
    </lineage>
</organism>
<dbReference type="GO" id="GO:0099158">
    <property type="term" value="P:regulation of recycling endosome localization within postsynapse"/>
    <property type="evidence" value="ECO:0007669"/>
    <property type="project" value="TreeGrafter"/>
</dbReference>
<sequence length="116" mass="13542">MQSDQEEHKSADNVGEVTELSGDEFCQLQKQLIDLKNTNFELMERNRQLQMQQQKSNGSFRFASKLIGRKNDKQNMTGKWEDEINSLRTKLTTQEEEFRLQQSTLLAELNKASKDD</sequence>
<dbReference type="WBParaSite" id="SMUV_0000749001-mRNA-1">
    <property type="protein sequence ID" value="SMUV_0000749001-mRNA-1"/>
    <property type="gene ID" value="SMUV_0000749001"/>
</dbReference>
<evidence type="ECO:0000313" key="2">
    <source>
        <dbReference type="Proteomes" id="UP000046393"/>
    </source>
</evidence>
<dbReference type="STRING" id="451379.A0A0N5ARU7"/>
<dbReference type="AlphaFoldDB" id="A0A0N5ARU7"/>
<dbReference type="PANTHER" id="PTHR18978">
    <property type="entry name" value="GRIP-1 ASSOCIATED PROTEIN 1"/>
    <property type="match status" value="1"/>
</dbReference>
<accession>A0A0N5ARU7</accession>
<dbReference type="GO" id="GO:0099152">
    <property type="term" value="P:regulation of neurotransmitter receptor transport, endosome to postsynaptic membrane"/>
    <property type="evidence" value="ECO:0007669"/>
    <property type="project" value="TreeGrafter"/>
</dbReference>
<dbReference type="Proteomes" id="UP000046393">
    <property type="component" value="Unplaced"/>
</dbReference>
<dbReference type="InterPro" id="IPR026204">
    <property type="entry name" value="GRIPAP1"/>
</dbReference>
<feature type="compositionally biased region" description="Polar residues" evidence="1">
    <location>
        <begin position="50"/>
        <end position="59"/>
    </location>
</feature>
<name>A0A0N5ARU7_9BILA</name>